<dbReference type="AlphaFoldDB" id="A0A8J3R705"/>
<sequence>MTEDPPVSEPDNDLLRKALARAVALLTGTDCLIVVEAAADGIATFAVHQDEHGTPRARHWFNSWADLTTASAQEDPTAGRDAVLQTVTAVSQAHPGDTTEVILVRSVAGNPAAEQALEWLCQDHPPDVYSTDAPVAGLVKEAIRDDPLTRSYDLVVLRPDPATGRLDLAGRQLFPVGTRPGTLTDVTVRCEPGDEYGTAFAVVTWQGREPRLLSVASARLVPGTYTVTAELVRAGKVRFTGLPGLVEDPRGWDELIASVPSLLPPATRAAHLICGVEICGPDEKVIERLGRAHQVIAFLAAELGDRLRVSLLAYGAHSFDQSAPEHPVEVTAWRATPEHALAGLRLLEERGAITRGFPYHPHAAQLEDMLATVVRRLLRDGSAVDGLDQHRPAPTVLLTVGDRPPHPARADRSGVLPCPHRHDWRTMFQHLGSRPGTVFGAIWDQSPDRARTAHLIWRYLGTSALAHLDALDVRELTADLGLAAPVVGRIPFPLIDDTE</sequence>
<evidence type="ECO:0000313" key="2">
    <source>
        <dbReference type="Proteomes" id="UP000610966"/>
    </source>
</evidence>
<comment type="caution">
    <text evidence="1">The sequence shown here is derived from an EMBL/GenBank/DDBJ whole genome shotgun (WGS) entry which is preliminary data.</text>
</comment>
<organism evidence="1 2">
    <name type="scientific">Sphaerimonospora thailandensis</name>
    <dbReference type="NCBI Taxonomy" id="795644"/>
    <lineage>
        <taxon>Bacteria</taxon>
        <taxon>Bacillati</taxon>
        <taxon>Actinomycetota</taxon>
        <taxon>Actinomycetes</taxon>
        <taxon>Streptosporangiales</taxon>
        <taxon>Streptosporangiaceae</taxon>
        <taxon>Sphaerimonospora</taxon>
    </lineage>
</organism>
<protein>
    <submittedName>
        <fullName evidence="1">Uncharacterized protein</fullName>
    </submittedName>
</protein>
<dbReference type="Proteomes" id="UP000610966">
    <property type="component" value="Unassembled WGS sequence"/>
</dbReference>
<evidence type="ECO:0000313" key="1">
    <source>
        <dbReference type="EMBL" id="GIH69000.1"/>
    </source>
</evidence>
<keyword evidence="2" id="KW-1185">Reference proteome</keyword>
<proteinExistence type="predicted"/>
<gene>
    <name evidence="1" type="ORF">Mth01_12530</name>
</gene>
<name>A0A8J3R705_9ACTN</name>
<dbReference type="EMBL" id="BOOG01000012">
    <property type="protein sequence ID" value="GIH69000.1"/>
    <property type="molecule type" value="Genomic_DNA"/>
</dbReference>
<accession>A0A8J3R705</accession>
<reference evidence="1" key="1">
    <citation type="submission" date="2021-01" db="EMBL/GenBank/DDBJ databases">
        <title>Whole genome shotgun sequence of Sphaerimonospora thailandensis NBRC 107569.</title>
        <authorList>
            <person name="Komaki H."/>
            <person name="Tamura T."/>
        </authorList>
    </citation>
    <scope>NUCLEOTIDE SEQUENCE</scope>
    <source>
        <strain evidence="1">NBRC 107569</strain>
    </source>
</reference>